<dbReference type="InterPro" id="IPR002549">
    <property type="entry name" value="AI-2E-like"/>
</dbReference>
<keyword evidence="8" id="KW-1185">Reference proteome</keyword>
<evidence type="ECO:0000256" key="4">
    <source>
        <dbReference type="ARBA" id="ARBA00022989"/>
    </source>
</evidence>
<dbReference type="PANTHER" id="PTHR21716">
    <property type="entry name" value="TRANSMEMBRANE PROTEIN"/>
    <property type="match status" value="1"/>
</dbReference>
<protein>
    <submittedName>
        <fullName evidence="7">AI-2E family transporter</fullName>
    </submittedName>
</protein>
<keyword evidence="4 6" id="KW-1133">Transmembrane helix</keyword>
<feature type="transmembrane region" description="Helical" evidence="6">
    <location>
        <begin position="134"/>
        <end position="159"/>
    </location>
</feature>
<comment type="similarity">
    <text evidence="2">Belongs to the autoinducer-2 exporter (AI-2E) (TC 2.A.86) family.</text>
</comment>
<dbReference type="RefSeq" id="WP_301592049.1">
    <property type="nucleotide sequence ID" value="NZ_JAPFQI010000022.1"/>
</dbReference>
<organism evidence="7 8">
    <name type="scientific">Sabulicella glaciei</name>
    <dbReference type="NCBI Taxonomy" id="2984948"/>
    <lineage>
        <taxon>Bacteria</taxon>
        <taxon>Pseudomonadati</taxon>
        <taxon>Pseudomonadota</taxon>
        <taxon>Alphaproteobacteria</taxon>
        <taxon>Acetobacterales</taxon>
        <taxon>Acetobacteraceae</taxon>
        <taxon>Sabulicella</taxon>
    </lineage>
</organism>
<dbReference type="PANTHER" id="PTHR21716:SF62">
    <property type="entry name" value="TRANSPORT PROTEIN YDBI-RELATED"/>
    <property type="match status" value="1"/>
</dbReference>
<reference evidence="7 8" key="1">
    <citation type="submission" date="2022-10" db="EMBL/GenBank/DDBJ databases">
        <title>Roseococcus glaciei nov., sp. nov., isolated from glacier.</title>
        <authorList>
            <person name="Liu Q."/>
            <person name="Xin Y.-H."/>
        </authorList>
    </citation>
    <scope>NUCLEOTIDE SEQUENCE [LARGE SCALE GENOMIC DNA]</scope>
    <source>
        <strain evidence="7 8">MDT2-1-1</strain>
    </source>
</reference>
<evidence type="ECO:0000256" key="6">
    <source>
        <dbReference type="SAM" id="Phobius"/>
    </source>
</evidence>
<name>A0ABT3P0A1_9PROT</name>
<proteinExistence type="inferred from homology"/>
<sequence length="350" mass="36660">MRDGAFFTDRTRALLVVLLAAILIFVAWQLSNVLLLGFGGVLVAVLLRNLAVGLSRWTRLPAGAALAVVVIASIGLGVAFAVSVGPRVAEQFGELWRTLPGALAQFRAFLERFDWGRELVEAGTGPRPATLLSLATGLVGTVFNALSDLLLVLVVALFLAADPGSYRNGLLRLVPPARRARAAEVLEAMGTGLWRWILGQSIAMLIAAVATAAGLMLLGIPLALALGILAGLLNFVPYLGPILAGVPAVLVAFAQGPTEALQTLVLVVVIQSLEGYVVTPMLQRRAVAIPPALGILAIVGLGVLFGTYGVLFATPLLLVAMILIRMLYVEDALGDQDGGGEPERDTGNRP</sequence>
<evidence type="ECO:0000256" key="1">
    <source>
        <dbReference type="ARBA" id="ARBA00004141"/>
    </source>
</evidence>
<dbReference type="Proteomes" id="UP001526430">
    <property type="component" value="Unassembled WGS sequence"/>
</dbReference>
<comment type="caution">
    <text evidence="7">The sequence shown here is derived from an EMBL/GenBank/DDBJ whole genome shotgun (WGS) entry which is preliminary data.</text>
</comment>
<evidence type="ECO:0000256" key="5">
    <source>
        <dbReference type="ARBA" id="ARBA00023136"/>
    </source>
</evidence>
<feature type="transmembrane region" description="Helical" evidence="6">
    <location>
        <begin position="63"/>
        <end position="84"/>
    </location>
</feature>
<dbReference type="Pfam" id="PF01594">
    <property type="entry name" value="AI-2E_transport"/>
    <property type="match status" value="1"/>
</dbReference>
<comment type="subcellular location">
    <subcellularLocation>
        <location evidence="1">Membrane</location>
        <topology evidence="1">Multi-pass membrane protein</topology>
    </subcellularLocation>
</comment>
<gene>
    <name evidence="7" type="ORF">OF850_19760</name>
</gene>
<keyword evidence="3 6" id="KW-0812">Transmembrane</keyword>
<keyword evidence="5 6" id="KW-0472">Membrane</keyword>
<dbReference type="EMBL" id="JAPFQI010000022">
    <property type="protein sequence ID" value="MCW8087843.1"/>
    <property type="molecule type" value="Genomic_DNA"/>
</dbReference>
<evidence type="ECO:0000313" key="7">
    <source>
        <dbReference type="EMBL" id="MCW8087843.1"/>
    </source>
</evidence>
<feature type="transmembrane region" description="Helical" evidence="6">
    <location>
        <begin position="12"/>
        <end position="28"/>
    </location>
</feature>
<feature type="transmembrane region" description="Helical" evidence="6">
    <location>
        <begin position="260"/>
        <end position="279"/>
    </location>
</feature>
<evidence type="ECO:0000313" key="8">
    <source>
        <dbReference type="Proteomes" id="UP001526430"/>
    </source>
</evidence>
<feature type="transmembrane region" description="Helical" evidence="6">
    <location>
        <begin position="203"/>
        <end position="228"/>
    </location>
</feature>
<accession>A0ABT3P0A1</accession>
<evidence type="ECO:0000256" key="3">
    <source>
        <dbReference type="ARBA" id="ARBA00022692"/>
    </source>
</evidence>
<evidence type="ECO:0000256" key="2">
    <source>
        <dbReference type="ARBA" id="ARBA00009773"/>
    </source>
</evidence>